<organism evidence="4">
    <name type="scientific">bioreactor metagenome</name>
    <dbReference type="NCBI Taxonomy" id="1076179"/>
    <lineage>
        <taxon>unclassified sequences</taxon>
        <taxon>metagenomes</taxon>
        <taxon>ecological metagenomes</taxon>
    </lineage>
</organism>
<evidence type="ECO:0000256" key="1">
    <source>
        <dbReference type="ARBA" id="ARBA00023015"/>
    </source>
</evidence>
<dbReference type="AlphaFoldDB" id="A0A644X8A7"/>
<dbReference type="Pfam" id="PF12833">
    <property type="entry name" value="HTH_18"/>
    <property type="match status" value="1"/>
</dbReference>
<dbReference type="SUPFAM" id="SSF46689">
    <property type="entry name" value="Homeodomain-like"/>
    <property type="match status" value="1"/>
</dbReference>
<gene>
    <name evidence="4" type="primary">rhaR_54</name>
    <name evidence="4" type="ORF">SDC9_58769</name>
</gene>
<sequence length="334" mass="38422">MISKSTYEFQKEVLSNMTFSPHSMGNFTIYKNDDRPDLGYFIKYSREGYYDFGVGDYTIPNDFSLSFNHKEPIMRFGTVYTGVTKFKIENNPISSFSPSSFFVVEKNIKGSQVWKKGQHFHGAEITIYKKFFDDIIDKNFPNTLGFNNFITNYTYRYLPLEIATIVQQLRNLVQANKLTLLYLESKILEAIALMSQEIQCSIENTFTNQLDYGDIMIGKNRRVSLTASDVNALQKAHEILTKEACNPPTINTLSKMVFLNEQKLKAGFSSKYHMSISQYTTSIKMNIAENLLSTTDLSIDEISKMVGYNYCGNFVKMFKKTHGKTPLAFRKMKE</sequence>
<dbReference type="InterPro" id="IPR018060">
    <property type="entry name" value="HTH_AraC"/>
</dbReference>
<protein>
    <submittedName>
        <fullName evidence="4">HTH-type transcriptional activator RhaR</fullName>
    </submittedName>
</protein>
<accession>A0A644X8A7</accession>
<reference evidence="4" key="1">
    <citation type="submission" date="2019-08" db="EMBL/GenBank/DDBJ databases">
        <authorList>
            <person name="Kucharzyk K."/>
            <person name="Murdoch R.W."/>
            <person name="Higgins S."/>
            <person name="Loffler F."/>
        </authorList>
    </citation>
    <scope>NUCLEOTIDE SEQUENCE</scope>
</reference>
<dbReference type="InterPro" id="IPR009057">
    <property type="entry name" value="Homeodomain-like_sf"/>
</dbReference>
<evidence type="ECO:0000259" key="3">
    <source>
        <dbReference type="PROSITE" id="PS01124"/>
    </source>
</evidence>
<dbReference type="EMBL" id="VSSQ01001969">
    <property type="protein sequence ID" value="MPM12416.1"/>
    <property type="molecule type" value="Genomic_DNA"/>
</dbReference>
<dbReference type="PROSITE" id="PS01124">
    <property type="entry name" value="HTH_ARAC_FAMILY_2"/>
    <property type="match status" value="1"/>
</dbReference>
<keyword evidence="1" id="KW-0805">Transcription regulation</keyword>
<dbReference type="InterPro" id="IPR053142">
    <property type="entry name" value="PchR_regulatory_protein"/>
</dbReference>
<comment type="caution">
    <text evidence="4">The sequence shown here is derived from an EMBL/GenBank/DDBJ whole genome shotgun (WGS) entry which is preliminary data.</text>
</comment>
<dbReference type="PANTHER" id="PTHR47893">
    <property type="entry name" value="REGULATORY PROTEIN PCHR"/>
    <property type="match status" value="1"/>
</dbReference>
<evidence type="ECO:0000256" key="2">
    <source>
        <dbReference type="ARBA" id="ARBA00023163"/>
    </source>
</evidence>
<name>A0A644X8A7_9ZZZZ</name>
<dbReference type="GO" id="GO:0003700">
    <property type="term" value="F:DNA-binding transcription factor activity"/>
    <property type="evidence" value="ECO:0007669"/>
    <property type="project" value="InterPro"/>
</dbReference>
<dbReference type="SMART" id="SM00342">
    <property type="entry name" value="HTH_ARAC"/>
    <property type="match status" value="1"/>
</dbReference>
<dbReference type="Gene3D" id="1.10.10.60">
    <property type="entry name" value="Homeodomain-like"/>
    <property type="match status" value="1"/>
</dbReference>
<feature type="domain" description="HTH araC/xylS-type" evidence="3">
    <location>
        <begin position="234"/>
        <end position="332"/>
    </location>
</feature>
<proteinExistence type="predicted"/>
<keyword evidence="2" id="KW-0804">Transcription</keyword>
<evidence type="ECO:0000313" key="4">
    <source>
        <dbReference type="EMBL" id="MPM12416.1"/>
    </source>
</evidence>
<dbReference type="PANTHER" id="PTHR47893:SF1">
    <property type="entry name" value="REGULATORY PROTEIN PCHR"/>
    <property type="match status" value="1"/>
</dbReference>
<dbReference type="GO" id="GO:0043565">
    <property type="term" value="F:sequence-specific DNA binding"/>
    <property type="evidence" value="ECO:0007669"/>
    <property type="project" value="InterPro"/>
</dbReference>